<proteinExistence type="predicted"/>
<keyword evidence="1" id="KW-0472">Membrane</keyword>
<protein>
    <submittedName>
        <fullName evidence="2">Uncharacterized protein</fullName>
    </submittedName>
</protein>
<feature type="transmembrane region" description="Helical" evidence="1">
    <location>
        <begin position="61"/>
        <end position="81"/>
    </location>
</feature>
<evidence type="ECO:0000313" key="2">
    <source>
        <dbReference type="EMBL" id="PJE67498.1"/>
    </source>
</evidence>
<keyword evidence="1" id="KW-0812">Transmembrane</keyword>
<comment type="caution">
    <text evidence="2">The sequence shown here is derived from an EMBL/GenBank/DDBJ whole genome shotgun (WGS) entry which is preliminary data.</text>
</comment>
<gene>
    <name evidence="2" type="ORF">COU95_02060</name>
</gene>
<evidence type="ECO:0000313" key="3">
    <source>
        <dbReference type="Proteomes" id="UP000231474"/>
    </source>
</evidence>
<feature type="transmembrane region" description="Helical" evidence="1">
    <location>
        <begin position="131"/>
        <end position="152"/>
    </location>
</feature>
<name>A0A2M8L3P5_9BACT</name>
<dbReference type="AlphaFoldDB" id="A0A2M8L3P5"/>
<reference evidence="3" key="1">
    <citation type="submission" date="2017-09" db="EMBL/GenBank/DDBJ databases">
        <title>Depth-based differentiation of microbial function through sediment-hosted aquifers and enrichment of novel symbionts in the deep terrestrial subsurface.</title>
        <authorList>
            <person name="Probst A.J."/>
            <person name="Ladd B."/>
            <person name="Jarett J.K."/>
            <person name="Geller-Mcgrath D.E."/>
            <person name="Sieber C.M.K."/>
            <person name="Emerson J.B."/>
            <person name="Anantharaman K."/>
            <person name="Thomas B.C."/>
            <person name="Malmstrom R."/>
            <person name="Stieglmeier M."/>
            <person name="Klingl A."/>
            <person name="Woyke T."/>
            <person name="Ryan C.M."/>
            <person name="Banfield J.F."/>
        </authorList>
    </citation>
    <scope>NUCLEOTIDE SEQUENCE [LARGE SCALE GENOMIC DNA]</scope>
</reference>
<dbReference type="EMBL" id="PFEK01000041">
    <property type="protein sequence ID" value="PJE67498.1"/>
    <property type="molecule type" value="Genomic_DNA"/>
</dbReference>
<sequence>MLELPHTIVGATIATKIGNPYLALPFALISNLLIDLLPHWNPHIYTEMNHNGKVSPKSKRIVIVDSSLALITGLLLALRFYPNLGKVAVILAGCFLAVLFDVLEAPYFFLGSKNKYILKLISIQRRFQWNVSPIPGILSQIILIGICFFFLFT</sequence>
<organism evidence="2 3">
    <name type="scientific">Candidatus Shapirobacteria bacterium CG10_big_fil_rev_8_21_14_0_10_40_9</name>
    <dbReference type="NCBI Taxonomy" id="1974888"/>
    <lineage>
        <taxon>Bacteria</taxon>
        <taxon>Candidatus Shapironibacteriota</taxon>
    </lineage>
</organism>
<feature type="transmembrane region" description="Helical" evidence="1">
    <location>
        <begin position="87"/>
        <end position="110"/>
    </location>
</feature>
<dbReference type="Proteomes" id="UP000231474">
    <property type="component" value="Unassembled WGS sequence"/>
</dbReference>
<evidence type="ECO:0000256" key="1">
    <source>
        <dbReference type="SAM" id="Phobius"/>
    </source>
</evidence>
<accession>A0A2M8L3P5</accession>
<keyword evidence="1" id="KW-1133">Transmembrane helix</keyword>